<reference evidence="3" key="1">
    <citation type="submission" date="2021-04" db="EMBL/GenBank/DDBJ databases">
        <title>Pseudaminobacter soli sp. nov., isolated from paddy soil contaminated by heavy metals.</title>
        <authorList>
            <person name="Zhang K."/>
        </authorList>
    </citation>
    <scope>NUCLEOTIDE SEQUENCE</scope>
    <source>
        <strain evidence="3">19-2017</strain>
    </source>
</reference>
<keyword evidence="2" id="KW-0812">Transmembrane</keyword>
<dbReference type="NCBIfam" id="NF008528">
    <property type="entry name" value="PRK11463.1-2"/>
    <property type="match status" value="1"/>
</dbReference>
<dbReference type="RefSeq" id="WP_188255327.1">
    <property type="nucleotide sequence ID" value="NZ_JABVCF010000007.1"/>
</dbReference>
<dbReference type="PANTHER" id="PTHR35335:SF1">
    <property type="entry name" value="UPF0716 PROTEIN FXSA"/>
    <property type="match status" value="1"/>
</dbReference>
<dbReference type="AlphaFoldDB" id="A0A942I9U7"/>
<dbReference type="EMBL" id="JAGWCR010000007">
    <property type="protein sequence ID" value="MBS3649761.1"/>
    <property type="molecule type" value="Genomic_DNA"/>
</dbReference>
<feature type="transmembrane region" description="Helical" evidence="2">
    <location>
        <begin position="78"/>
        <end position="102"/>
    </location>
</feature>
<dbReference type="Proteomes" id="UP000680348">
    <property type="component" value="Unassembled WGS sequence"/>
</dbReference>
<organism evidence="3 4">
    <name type="scientific">Pseudaminobacter soli</name>
    <name type="common">ex Zhang et al. 2022</name>
    <dbReference type="NCBI Taxonomy" id="2831468"/>
    <lineage>
        <taxon>Bacteria</taxon>
        <taxon>Pseudomonadati</taxon>
        <taxon>Pseudomonadota</taxon>
        <taxon>Alphaproteobacteria</taxon>
        <taxon>Hyphomicrobiales</taxon>
        <taxon>Phyllobacteriaceae</taxon>
        <taxon>Pseudaminobacter</taxon>
    </lineage>
</organism>
<dbReference type="GO" id="GO:0016020">
    <property type="term" value="C:membrane"/>
    <property type="evidence" value="ECO:0007669"/>
    <property type="project" value="InterPro"/>
</dbReference>
<evidence type="ECO:0000256" key="2">
    <source>
        <dbReference type="SAM" id="Phobius"/>
    </source>
</evidence>
<evidence type="ECO:0000256" key="1">
    <source>
        <dbReference type="SAM" id="MobiDB-lite"/>
    </source>
</evidence>
<protein>
    <submittedName>
        <fullName evidence="3">Membrane protein FxsA</fullName>
    </submittedName>
</protein>
<sequence length="165" mass="17968">MARLLLPLFFIGLPLIEIAGFAFVGSAIGVLPTIGLVILSTILGSVLLRLQGFGALGRIQQEIAAGRNPGRELAHGTMILVAGILLIIPGFFTDIIGLLLFLPPVRDFAWTILRSRIGFAEFKVFRQGYEARGPGRGGPTIDLDAEDYSRARDPESPWRRLDDRG</sequence>
<keyword evidence="2" id="KW-1133">Transmembrane helix</keyword>
<accession>A0A942I9U7</accession>
<evidence type="ECO:0000313" key="3">
    <source>
        <dbReference type="EMBL" id="MBS3649761.1"/>
    </source>
</evidence>
<dbReference type="Pfam" id="PF04186">
    <property type="entry name" value="FxsA"/>
    <property type="match status" value="1"/>
</dbReference>
<name>A0A942I9U7_9HYPH</name>
<dbReference type="PANTHER" id="PTHR35335">
    <property type="entry name" value="UPF0716 PROTEIN FXSA"/>
    <property type="match status" value="1"/>
</dbReference>
<comment type="caution">
    <text evidence="3">The sequence shown here is derived from an EMBL/GenBank/DDBJ whole genome shotgun (WGS) entry which is preliminary data.</text>
</comment>
<keyword evidence="4" id="KW-1185">Reference proteome</keyword>
<dbReference type="InterPro" id="IPR007313">
    <property type="entry name" value="FxsA"/>
</dbReference>
<feature type="compositionally biased region" description="Basic and acidic residues" evidence="1">
    <location>
        <begin position="147"/>
        <end position="165"/>
    </location>
</feature>
<evidence type="ECO:0000313" key="4">
    <source>
        <dbReference type="Proteomes" id="UP000680348"/>
    </source>
</evidence>
<feature type="transmembrane region" description="Helical" evidence="2">
    <location>
        <begin position="37"/>
        <end position="57"/>
    </location>
</feature>
<keyword evidence="2" id="KW-0472">Membrane</keyword>
<proteinExistence type="predicted"/>
<gene>
    <name evidence="3" type="primary">fxsA</name>
    <name evidence="3" type="ORF">KEU06_14205</name>
</gene>
<feature type="region of interest" description="Disordered" evidence="1">
    <location>
        <begin position="135"/>
        <end position="165"/>
    </location>
</feature>